<dbReference type="EMBL" id="CP120678">
    <property type="protein sequence ID" value="WIW69853.1"/>
    <property type="molecule type" value="Genomic_DNA"/>
</dbReference>
<dbReference type="AlphaFoldDB" id="A0A9Y2AHN1"/>
<keyword evidence="2" id="KW-1185">Reference proteome</keyword>
<proteinExistence type="predicted"/>
<gene>
    <name evidence="1" type="ORF">P3F81_07965</name>
</gene>
<reference evidence="1" key="1">
    <citation type="submission" date="2023-03" db="EMBL/GenBank/DDBJ databases">
        <title>Selenobaculum gbiensis gen. nov. sp. nov., a new bacterium isolated from the gut microbiota of IBD patient.</title>
        <authorList>
            <person name="Yeo S."/>
            <person name="Park H."/>
            <person name="Huh C.S."/>
        </authorList>
    </citation>
    <scope>NUCLEOTIDE SEQUENCE</scope>
    <source>
        <strain evidence="1">ICN-92133</strain>
    </source>
</reference>
<sequence length="64" mass="7930">MIKGYNRLNEEEKKIFNNFKTEFLRVNDSTIEFIAVLQKWNYIRVDFRINSRNEWLHITPYGLY</sequence>
<dbReference type="KEGG" id="sgbi:P3F81_07965"/>
<accession>A0A9Y2AHN1</accession>
<dbReference type="RefSeq" id="WP_147669830.1">
    <property type="nucleotide sequence ID" value="NZ_CP120678.1"/>
</dbReference>
<name>A0A9Y2AHN1_9FIRM</name>
<organism evidence="1 2">
    <name type="scientific">Selenobaculum gibii</name>
    <dbReference type="NCBI Taxonomy" id="3054208"/>
    <lineage>
        <taxon>Bacteria</taxon>
        <taxon>Bacillati</taxon>
        <taxon>Bacillota</taxon>
        <taxon>Negativicutes</taxon>
        <taxon>Selenomonadales</taxon>
        <taxon>Selenomonadaceae</taxon>
        <taxon>Selenobaculum</taxon>
    </lineage>
</organism>
<evidence type="ECO:0000313" key="1">
    <source>
        <dbReference type="EMBL" id="WIW69853.1"/>
    </source>
</evidence>
<evidence type="ECO:0000313" key="2">
    <source>
        <dbReference type="Proteomes" id="UP001243623"/>
    </source>
</evidence>
<protein>
    <submittedName>
        <fullName evidence="1">Uncharacterized protein</fullName>
    </submittedName>
</protein>
<dbReference type="Proteomes" id="UP001243623">
    <property type="component" value="Chromosome"/>
</dbReference>